<comment type="caution">
    <text evidence="2">The sequence shown here is derived from an EMBL/GenBank/DDBJ whole genome shotgun (WGS) entry which is preliminary data.</text>
</comment>
<sequence>MVIAKSRSDSKGCSASAQAPGAGYPRVSVLFHRPELPTDYLQNEILEMVREDGKEHLAASEGNNVLQQSRRCASASSICGRQNRMEDLQ</sequence>
<gene>
    <name evidence="2" type="ORF">Taro_011891</name>
</gene>
<feature type="region of interest" description="Disordered" evidence="1">
    <location>
        <begin position="1"/>
        <end position="22"/>
    </location>
</feature>
<reference evidence="2" key="1">
    <citation type="submission" date="2017-07" db="EMBL/GenBank/DDBJ databases">
        <title>Taro Niue Genome Assembly and Annotation.</title>
        <authorList>
            <person name="Atibalentja N."/>
            <person name="Keating K."/>
            <person name="Fields C.J."/>
        </authorList>
    </citation>
    <scope>NUCLEOTIDE SEQUENCE</scope>
    <source>
        <strain evidence="2">Niue_2</strain>
        <tissue evidence="2">Leaf</tissue>
    </source>
</reference>
<organism evidence="2 3">
    <name type="scientific">Colocasia esculenta</name>
    <name type="common">Wild taro</name>
    <name type="synonym">Arum esculentum</name>
    <dbReference type="NCBI Taxonomy" id="4460"/>
    <lineage>
        <taxon>Eukaryota</taxon>
        <taxon>Viridiplantae</taxon>
        <taxon>Streptophyta</taxon>
        <taxon>Embryophyta</taxon>
        <taxon>Tracheophyta</taxon>
        <taxon>Spermatophyta</taxon>
        <taxon>Magnoliopsida</taxon>
        <taxon>Liliopsida</taxon>
        <taxon>Araceae</taxon>
        <taxon>Aroideae</taxon>
        <taxon>Colocasieae</taxon>
        <taxon>Colocasia</taxon>
    </lineage>
</organism>
<evidence type="ECO:0000313" key="2">
    <source>
        <dbReference type="EMBL" id="MQL79455.1"/>
    </source>
</evidence>
<feature type="compositionally biased region" description="Basic and acidic residues" evidence="1">
    <location>
        <begin position="1"/>
        <end position="10"/>
    </location>
</feature>
<name>A0A843U7L2_COLES</name>
<accession>A0A843U7L2</accession>
<proteinExistence type="predicted"/>
<dbReference type="Proteomes" id="UP000652761">
    <property type="component" value="Unassembled WGS sequence"/>
</dbReference>
<dbReference type="EMBL" id="NMUH01000456">
    <property type="protein sequence ID" value="MQL79455.1"/>
    <property type="molecule type" value="Genomic_DNA"/>
</dbReference>
<keyword evidence="3" id="KW-1185">Reference proteome</keyword>
<protein>
    <submittedName>
        <fullName evidence="2">Uncharacterized protein</fullName>
    </submittedName>
</protein>
<evidence type="ECO:0000313" key="3">
    <source>
        <dbReference type="Proteomes" id="UP000652761"/>
    </source>
</evidence>
<dbReference type="AlphaFoldDB" id="A0A843U7L2"/>
<evidence type="ECO:0000256" key="1">
    <source>
        <dbReference type="SAM" id="MobiDB-lite"/>
    </source>
</evidence>